<evidence type="ECO:0000256" key="1">
    <source>
        <dbReference type="SAM" id="MobiDB-lite"/>
    </source>
</evidence>
<feature type="region of interest" description="Disordered" evidence="1">
    <location>
        <begin position="1"/>
        <end position="40"/>
    </location>
</feature>
<dbReference type="GeneTree" id="ENSGT00690000103753"/>
<dbReference type="AlphaFoldDB" id="M3Y0X7"/>
<name>M3Y0X7_MUSPF</name>
<dbReference type="Ensembl" id="ENSMPUT00000005063.1">
    <property type="protein sequence ID" value="ENSMPUP00000004978.1"/>
    <property type="gene ID" value="ENSMPUG00000005017.1"/>
</dbReference>
<proteinExistence type="predicted"/>
<dbReference type="EMBL" id="AEYP01052117">
    <property type="status" value="NOT_ANNOTATED_CDS"/>
    <property type="molecule type" value="Genomic_DNA"/>
</dbReference>
<dbReference type="HOGENOM" id="CLU_2518424_0_0_1"/>
<organism evidence="2">
    <name type="scientific">Mustela putorius furo</name>
    <name type="common">European domestic ferret</name>
    <name type="synonym">Mustela furo</name>
    <dbReference type="NCBI Taxonomy" id="9669"/>
    <lineage>
        <taxon>Eukaryota</taxon>
        <taxon>Metazoa</taxon>
        <taxon>Chordata</taxon>
        <taxon>Craniata</taxon>
        <taxon>Vertebrata</taxon>
        <taxon>Euteleostomi</taxon>
        <taxon>Mammalia</taxon>
        <taxon>Eutheria</taxon>
        <taxon>Laurasiatheria</taxon>
        <taxon>Carnivora</taxon>
        <taxon>Caniformia</taxon>
        <taxon>Musteloidea</taxon>
        <taxon>Mustelidae</taxon>
        <taxon>Mustelinae</taxon>
        <taxon>Mustela</taxon>
    </lineage>
</organism>
<feature type="compositionally biased region" description="Basic and acidic residues" evidence="1">
    <location>
        <begin position="1"/>
        <end position="14"/>
    </location>
</feature>
<accession>M3Y0X7</accession>
<protein>
    <submittedName>
        <fullName evidence="2">Uncharacterized protein</fullName>
    </submittedName>
</protein>
<reference evidence="2" key="1">
    <citation type="submission" date="2024-06" db="UniProtKB">
        <authorList>
            <consortium name="Ensembl"/>
        </authorList>
    </citation>
    <scope>IDENTIFICATION</scope>
</reference>
<sequence>EERKQAPRRSESPTRDSIPAPRDHDPSRTQRLNPLSHPGAPYIFIPRGTGIWRNKWAYVDHEFSVTEQSDEKKLYKCGHDSVCAG</sequence>
<evidence type="ECO:0000313" key="2">
    <source>
        <dbReference type="Ensembl" id="ENSMPUP00000004978.1"/>
    </source>
</evidence>
<dbReference type="InParanoid" id="M3Y0X7"/>